<evidence type="ECO:0000256" key="7">
    <source>
        <dbReference type="SAM" id="Phobius"/>
    </source>
</evidence>
<dbReference type="Pfam" id="PF08239">
    <property type="entry name" value="SH3_3"/>
    <property type="match status" value="1"/>
</dbReference>
<feature type="signal peptide" evidence="8">
    <location>
        <begin position="1"/>
        <end position="23"/>
    </location>
</feature>
<dbReference type="InterPro" id="IPR016476">
    <property type="entry name" value="SH3_dom_pro"/>
</dbReference>
<protein>
    <recommendedName>
        <fullName evidence="9">SH3b domain-containing protein</fullName>
    </recommendedName>
</protein>
<dbReference type="AlphaFoldDB" id="A0A0C2EF58"/>
<evidence type="ECO:0000313" key="11">
    <source>
        <dbReference type="Proteomes" id="UP000035068"/>
    </source>
</evidence>
<feature type="transmembrane region" description="Helical" evidence="7">
    <location>
        <begin position="195"/>
        <end position="215"/>
    </location>
</feature>
<keyword evidence="6" id="KW-0175">Coiled coil</keyword>
<sequence>MQLKICLSACLLCHLLMATVALAETRFVTDELTINLRRGMGNEYRILKMLPTGTPVEILERHGQYAKVREPAGTEGYVLTQFLTTETPKGQVAARLEKENARLLNELNRVKESYQDVDTQINQLQAEIDALEKARSEAESGFREFQHKYERLREDAGNVLKLQEERDHLKSENLALETEVIALREASSAALRTGMIRWFVAGAGVLFTGWILGSISRNKRKKSSLSW</sequence>
<dbReference type="SMART" id="SM00287">
    <property type="entry name" value="SH3b"/>
    <property type="match status" value="1"/>
</dbReference>
<gene>
    <name evidence="10" type="ORF">GFER_00250</name>
</gene>
<comment type="caution">
    <text evidence="10">The sequence shown here is derived from an EMBL/GenBank/DDBJ whole genome shotgun (WGS) entry which is preliminary data.</text>
</comment>
<keyword evidence="3 8" id="KW-0732">Signal</keyword>
<keyword evidence="4 7" id="KW-1133">Transmembrane helix</keyword>
<dbReference type="PROSITE" id="PS51781">
    <property type="entry name" value="SH3B"/>
    <property type="match status" value="1"/>
</dbReference>
<evidence type="ECO:0000313" key="10">
    <source>
        <dbReference type="EMBL" id="KIH77243.1"/>
    </source>
</evidence>
<dbReference type="Gene3D" id="6.10.250.3110">
    <property type="match status" value="1"/>
</dbReference>
<dbReference type="InterPro" id="IPR003646">
    <property type="entry name" value="SH3-like_bac-type"/>
</dbReference>
<evidence type="ECO:0000256" key="1">
    <source>
        <dbReference type="ARBA" id="ARBA00004167"/>
    </source>
</evidence>
<dbReference type="Gene3D" id="2.30.30.40">
    <property type="entry name" value="SH3 Domains"/>
    <property type="match status" value="1"/>
</dbReference>
<dbReference type="NCBIfam" id="TIGR04211">
    <property type="entry name" value="SH3_and_anchor"/>
    <property type="match status" value="1"/>
</dbReference>
<evidence type="ECO:0000259" key="9">
    <source>
        <dbReference type="PROSITE" id="PS51781"/>
    </source>
</evidence>
<accession>A0A0C2EF58</accession>
<evidence type="ECO:0000256" key="5">
    <source>
        <dbReference type="ARBA" id="ARBA00023136"/>
    </source>
</evidence>
<dbReference type="GO" id="GO:0016020">
    <property type="term" value="C:membrane"/>
    <property type="evidence" value="ECO:0007669"/>
    <property type="project" value="UniProtKB-SubCell"/>
</dbReference>
<name>A0A0C2EF58_9BACT</name>
<evidence type="ECO:0000256" key="8">
    <source>
        <dbReference type="SAM" id="SignalP"/>
    </source>
</evidence>
<feature type="coiled-coil region" evidence="6">
    <location>
        <begin position="93"/>
        <end position="186"/>
    </location>
</feature>
<evidence type="ECO:0000256" key="3">
    <source>
        <dbReference type="ARBA" id="ARBA00022729"/>
    </source>
</evidence>
<organism evidence="10 11">
    <name type="scientific">Geoalkalibacter ferrihydriticus DSM 17813</name>
    <dbReference type="NCBI Taxonomy" id="1121915"/>
    <lineage>
        <taxon>Bacteria</taxon>
        <taxon>Pseudomonadati</taxon>
        <taxon>Thermodesulfobacteriota</taxon>
        <taxon>Desulfuromonadia</taxon>
        <taxon>Desulfuromonadales</taxon>
        <taxon>Geoalkalibacteraceae</taxon>
        <taxon>Geoalkalibacter</taxon>
    </lineage>
</organism>
<keyword evidence="2 7" id="KW-0812">Transmembrane</keyword>
<dbReference type="RefSeq" id="WP_040095021.1">
    <property type="nucleotide sequence ID" value="NZ_JWJD01000001.1"/>
</dbReference>
<dbReference type="Proteomes" id="UP000035068">
    <property type="component" value="Unassembled WGS sequence"/>
</dbReference>
<keyword evidence="11" id="KW-1185">Reference proteome</keyword>
<evidence type="ECO:0000256" key="4">
    <source>
        <dbReference type="ARBA" id="ARBA00022989"/>
    </source>
</evidence>
<proteinExistence type="predicted"/>
<comment type="subcellular location">
    <subcellularLocation>
        <location evidence="1">Membrane</location>
        <topology evidence="1">Single-pass membrane protein</topology>
    </subcellularLocation>
</comment>
<keyword evidence="5 7" id="KW-0472">Membrane</keyword>
<feature type="chain" id="PRO_5002164736" description="SH3b domain-containing protein" evidence="8">
    <location>
        <begin position="24"/>
        <end position="227"/>
    </location>
</feature>
<dbReference type="EMBL" id="JWJD01000001">
    <property type="protein sequence ID" value="KIH77243.1"/>
    <property type="molecule type" value="Genomic_DNA"/>
</dbReference>
<evidence type="ECO:0000256" key="6">
    <source>
        <dbReference type="SAM" id="Coils"/>
    </source>
</evidence>
<reference evidence="10 11" key="1">
    <citation type="submission" date="2014-12" db="EMBL/GenBank/DDBJ databases">
        <title>Genomes of Geoalkalibacter ferrihydriticus and Geoalkalibacter subterraneus, two haloalkaliphilic metal-reducing members of the Geobacteraceae.</title>
        <authorList>
            <person name="Badalamenti J.P."/>
            <person name="Torres C.I."/>
            <person name="Krajmalnik-Brown R."/>
            <person name="Bond D.R."/>
        </authorList>
    </citation>
    <scope>NUCLEOTIDE SEQUENCE [LARGE SCALE GENOMIC DNA]</scope>
    <source>
        <strain evidence="10 11">DSM 17813</strain>
    </source>
</reference>
<feature type="domain" description="SH3b" evidence="9">
    <location>
        <begin position="23"/>
        <end position="87"/>
    </location>
</feature>
<evidence type="ECO:0000256" key="2">
    <source>
        <dbReference type="ARBA" id="ARBA00022692"/>
    </source>
</evidence>